<feature type="domain" description="SGNH hydrolase-type esterase" evidence="2">
    <location>
        <begin position="31"/>
        <end position="222"/>
    </location>
</feature>
<evidence type="ECO:0000313" key="3">
    <source>
        <dbReference type="EMBL" id="GGG73833.1"/>
    </source>
</evidence>
<dbReference type="SUPFAM" id="SSF52266">
    <property type="entry name" value="SGNH hydrolase"/>
    <property type="match status" value="1"/>
</dbReference>
<keyword evidence="4" id="KW-1185">Reference proteome</keyword>
<evidence type="ECO:0000259" key="2">
    <source>
        <dbReference type="Pfam" id="PF13472"/>
    </source>
</evidence>
<sequence length="241" mass="27132">MKFFRQLFICLSLFFSLVSEAGHDDRLKIVFFGDSITALWPTVDSVFAQRVPELLANQGINCEPIIAGVGGSHSGTLADNDFAKVAHARDRFETDVLNRHPDVVVIGFGTNDAYIDGDDPNGQSRIALEKFEANLKFMITALQDRGILVILRTPCPFAFPEERMYQDRRLYDYVKMVRGLSEQYNTGLSDNYKLFKDYASKHNAYANLFPDGVHPNDEGHALIAKSVAEEILRHININTID</sequence>
<dbReference type="AlphaFoldDB" id="A0A917HBC4"/>
<dbReference type="InterPro" id="IPR051532">
    <property type="entry name" value="Ester_Hydrolysis_Enzymes"/>
</dbReference>
<dbReference type="InterPro" id="IPR036514">
    <property type="entry name" value="SGNH_hydro_sf"/>
</dbReference>
<name>A0A917HBC4_9SPHI</name>
<dbReference type="RefSeq" id="WP_188504035.1">
    <property type="nucleotide sequence ID" value="NZ_BMER01000001.1"/>
</dbReference>
<dbReference type="Pfam" id="PF13472">
    <property type="entry name" value="Lipase_GDSL_2"/>
    <property type="match status" value="1"/>
</dbReference>
<dbReference type="EMBL" id="BMER01000001">
    <property type="protein sequence ID" value="GGG73833.1"/>
    <property type="molecule type" value="Genomic_DNA"/>
</dbReference>
<dbReference type="GO" id="GO:0004622">
    <property type="term" value="F:phosphatidylcholine lysophospholipase activity"/>
    <property type="evidence" value="ECO:0007669"/>
    <property type="project" value="TreeGrafter"/>
</dbReference>
<comment type="caution">
    <text evidence="3">The sequence shown here is derived from an EMBL/GenBank/DDBJ whole genome shotgun (WGS) entry which is preliminary data.</text>
</comment>
<accession>A0A917HBC4</accession>
<organism evidence="3 4">
    <name type="scientific">Parapedobacter pyrenivorans</name>
    <dbReference type="NCBI Taxonomy" id="1305674"/>
    <lineage>
        <taxon>Bacteria</taxon>
        <taxon>Pseudomonadati</taxon>
        <taxon>Bacteroidota</taxon>
        <taxon>Sphingobacteriia</taxon>
        <taxon>Sphingobacteriales</taxon>
        <taxon>Sphingobacteriaceae</taxon>
        <taxon>Parapedobacter</taxon>
    </lineage>
</organism>
<proteinExistence type="predicted"/>
<dbReference type="InterPro" id="IPR013830">
    <property type="entry name" value="SGNH_hydro"/>
</dbReference>
<feature type="chain" id="PRO_5037988059" evidence="1">
    <location>
        <begin position="22"/>
        <end position="241"/>
    </location>
</feature>
<evidence type="ECO:0000313" key="4">
    <source>
        <dbReference type="Proteomes" id="UP000660862"/>
    </source>
</evidence>
<dbReference type="PANTHER" id="PTHR30383:SF5">
    <property type="entry name" value="SGNH HYDROLASE-TYPE ESTERASE DOMAIN-CONTAINING PROTEIN"/>
    <property type="match status" value="1"/>
</dbReference>
<reference evidence="3" key="1">
    <citation type="journal article" date="2014" name="Int. J. Syst. Evol. Microbiol.">
        <title>Complete genome sequence of Corynebacterium casei LMG S-19264T (=DSM 44701T), isolated from a smear-ripened cheese.</title>
        <authorList>
            <consortium name="US DOE Joint Genome Institute (JGI-PGF)"/>
            <person name="Walter F."/>
            <person name="Albersmeier A."/>
            <person name="Kalinowski J."/>
            <person name="Ruckert C."/>
        </authorList>
    </citation>
    <scope>NUCLEOTIDE SEQUENCE</scope>
    <source>
        <strain evidence="3">CGMCC 1.12195</strain>
    </source>
</reference>
<evidence type="ECO:0000256" key="1">
    <source>
        <dbReference type="SAM" id="SignalP"/>
    </source>
</evidence>
<dbReference type="PANTHER" id="PTHR30383">
    <property type="entry name" value="THIOESTERASE 1/PROTEASE 1/LYSOPHOSPHOLIPASE L1"/>
    <property type="match status" value="1"/>
</dbReference>
<protein>
    <submittedName>
        <fullName evidence="3">Lipase</fullName>
    </submittedName>
</protein>
<keyword evidence="1" id="KW-0732">Signal</keyword>
<feature type="signal peptide" evidence="1">
    <location>
        <begin position="1"/>
        <end position="21"/>
    </location>
</feature>
<dbReference type="Gene3D" id="3.40.50.1110">
    <property type="entry name" value="SGNH hydrolase"/>
    <property type="match status" value="1"/>
</dbReference>
<dbReference type="Proteomes" id="UP000660862">
    <property type="component" value="Unassembled WGS sequence"/>
</dbReference>
<gene>
    <name evidence="3" type="ORF">GCM10007415_01490</name>
</gene>
<reference evidence="3" key="2">
    <citation type="submission" date="2020-09" db="EMBL/GenBank/DDBJ databases">
        <authorList>
            <person name="Sun Q."/>
            <person name="Zhou Y."/>
        </authorList>
    </citation>
    <scope>NUCLEOTIDE SEQUENCE</scope>
    <source>
        <strain evidence="3">CGMCC 1.12195</strain>
    </source>
</reference>